<evidence type="ECO:0000256" key="6">
    <source>
        <dbReference type="RuleBase" id="RU362006"/>
    </source>
</evidence>
<evidence type="ECO:0000313" key="8">
    <source>
        <dbReference type="EMBL" id="KFM27756.1"/>
    </source>
</evidence>
<dbReference type="RefSeq" id="XP_011400743.1">
    <property type="nucleotide sequence ID" value="XM_011402441.1"/>
</dbReference>
<reference evidence="8 9" key="1">
    <citation type="journal article" date="2014" name="BMC Genomics">
        <title>Oil accumulation mechanisms of the oleaginous microalga Chlorella protothecoides revealed through its genome, transcriptomes, and proteomes.</title>
        <authorList>
            <person name="Gao C."/>
            <person name="Wang Y."/>
            <person name="Shen Y."/>
            <person name="Yan D."/>
            <person name="He X."/>
            <person name="Dai J."/>
            <person name="Wu Q."/>
        </authorList>
    </citation>
    <scope>NUCLEOTIDE SEQUENCE [LARGE SCALE GENOMIC DNA]</scope>
    <source>
        <strain evidence="8 9">0710</strain>
    </source>
</reference>
<dbReference type="KEGG" id="apro:F751_2747"/>
<dbReference type="STRING" id="3075.A0A087SPV2"/>
<keyword evidence="3" id="KW-0812">Transmembrane</keyword>
<dbReference type="GO" id="GO:0016020">
    <property type="term" value="C:membrane"/>
    <property type="evidence" value="ECO:0007669"/>
    <property type="project" value="UniProtKB-SubCell"/>
</dbReference>
<dbReference type="GeneID" id="23614138"/>
<keyword evidence="9" id="KW-1185">Reference proteome</keyword>
<evidence type="ECO:0000256" key="2">
    <source>
        <dbReference type="ARBA" id="ARBA00008573"/>
    </source>
</evidence>
<dbReference type="AlphaFoldDB" id="A0A087SPV2"/>
<keyword evidence="5" id="KW-0472">Membrane</keyword>
<evidence type="ECO:0000313" key="7">
    <source>
        <dbReference type="EMBL" id="JAT71559.1"/>
    </source>
</evidence>
<evidence type="ECO:0000256" key="1">
    <source>
        <dbReference type="ARBA" id="ARBA00004141"/>
    </source>
</evidence>
<dbReference type="InterPro" id="IPR004345">
    <property type="entry name" value="TB2_DP1_HVA22"/>
</dbReference>
<dbReference type="PANTHER" id="PTHR12300">
    <property type="entry name" value="HVA22-LIKE PROTEINS"/>
    <property type="match status" value="1"/>
</dbReference>
<evidence type="ECO:0000256" key="3">
    <source>
        <dbReference type="ARBA" id="ARBA00022692"/>
    </source>
</evidence>
<dbReference type="eggNOG" id="KOG1725">
    <property type="taxonomic scope" value="Eukaryota"/>
</dbReference>
<gene>
    <name evidence="8" type="ORF">F751_2747</name>
    <name evidence="7" type="ORF">g.159</name>
</gene>
<dbReference type="EMBL" id="GDKF01007063">
    <property type="protein sequence ID" value="JAT71559.1"/>
    <property type="molecule type" value="Transcribed_RNA"/>
</dbReference>
<sequence>MSALFSGVATELGLQVILKPYDNAIGRGFCLLAGLAYPTFASLRALDGAADQRSSQNASEVRKWLRYWSVHGTLTAAELLLNKSVTWVPYYHVIKFAFLLWLQLPRFEGAARLSRDVLDPAAKQAAPLVDLGLANLALLFSNPVLAGAEARLQSLAAQFPVLEWFMRRPSGRF</sequence>
<proteinExistence type="inferred from homology"/>
<evidence type="ECO:0000313" key="9">
    <source>
        <dbReference type="Proteomes" id="UP000028924"/>
    </source>
</evidence>
<organism evidence="8 9">
    <name type="scientific">Auxenochlorella protothecoides</name>
    <name type="common">Green microalga</name>
    <name type="synonym">Chlorella protothecoides</name>
    <dbReference type="NCBI Taxonomy" id="3075"/>
    <lineage>
        <taxon>Eukaryota</taxon>
        <taxon>Viridiplantae</taxon>
        <taxon>Chlorophyta</taxon>
        <taxon>core chlorophytes</taxon>
        <taxon>Trebouxiophyceae</taxon>
        <taxon>Chlorellales</taxon>
        <taxon>Chlorellaceae</taxon>
        <taxon>Auxenochlorella</taxon>
    </lineage>
</organism>
<dbReference type="Pfam" id="PF03134">
    <property type="entry name" value="TB2_DP1_HVA22"/>
    <property type="match status" value="1"/>
</dbReference>
<accession>A0A087SPV2</accession>
<protein>
    <recommendedName>
        <fullName evidence="6">HVA22-like protein</fullName>
    </recommendedName>
</protein>
<dbReference type="Proteomes" id="UP000028924">
    <property type="component" value="Unassembled WGS sequence"/>
</dbReference>
<comment type="similarity">
    <text evidence="2 6">Belongs to the DP1 family.</text>
</comment>
<dbReference type="EMBL" id="KL662155">
    <property type="protein sequence ID" value="KFM27756.1"/>
    <property type="molecule type" value="Genomic_DNA"/>
</dbReference>
<reference evidence="7" key="2">
    <citation type="submission" date="2015-08" db="EMBL/GenBank/DDBJ databases">
        <authorList>
            <person name="Babu N.S."/>
            <person name="Beckwith C.J."/>
            <person name="Beseler K.G."/>
            <person name="Brison A."/>
            <person name="Carone J.V."/>
            <person name="Caskin T.P."/>
            <person name="Diamond M."/>
            <person name="Durham M.E."/>
            <person name="Foxe J.M."/>
            <person name="Go M."/>
            <person name="Henderson B.A."/>
            <person name="Jones I.B."/>
            <person name="McGettigan J.A."/>
            <person name="Micheletti S.J."/>
            <person name="Nasrallah M.E."/>
            <person name="Ortiz D."/>
            <person name="Piller C.R."/>
            <person name="Privatt S.R."/>
            <person name="Schneider S.L."/>
            <person name="Sharp S."/>
            <person name="Smith T.C."/>
            <person name="Stanton J.D."/>
            <person name="Ullery H.E."/>
            <person name="Wilson R.J."/>
            <person name="Serrano M.G."/>
            <person name="Buck G."/>
            <person name="Lee V."/>
            <person name="Wang Y."/>
            <person name="Carvalho R."/>
            <person name="Voegtly L."/>
            <person name="Shi R."/>
            <person name="Duckworth R."/>
            <person name="Johnson A."/>
            <person name="Loviza R."/>
            <person name="Walstead R."/>
            <person name="Shah Z."/>
            <person name="Kiflezghi M."/>
            <person name="Wade K."/>
            <person name="Ball S.L."/>
            <person name="Bradley K.W."/>
            <person name="Asai D.J."/>
            <person name="Bowman C.A."/>
            <person name="Russell D.A."/>
            <person name="Pope W.H."/>
            <person name="Jacobs-Sera D."/>
            <person name="Hendrix R.W."/>
            <person name="Hatfull G.F."/>
        </authorList>
    </citation>
    <scope>NUCLEOTIDE SEQUENCE</scope>
</reference>
<keyword evidence="4" id="KW-1133">Transmembrane helix</keyword>
<evidence type="ECO:0000256" key="4">
    <source>
        <dbReference type="ARBA" id="ARBA00022989"/>
    </source>
</evidence>
<name>A0A087SPV2_AUXPR</name>
<comment type="subcellular location">
    <subcellularLocation>
        <location evidence="1 6">Membrane</location>
        <topology evidence="1 6">Multi-pass membrane protein</topology>
    </subcellularLocation>
</comment>
<evidence type="ECO:0000256" key="5">
    <source>
        <dbReference type="ARBA" id="ARBA00023136"/>
    </source>
</evidence>
<dbReference type="PANTHER" id="PTHR12300:SF161">
    <property type="entry name" value="RECEPTOR EXPRESSION-ENHANCING PROTEIN"/>
    <property type="match status" value="1"/>
</dbReference>
<dbReference type="OrthoDB" id="10009287at2759"/>